<comment type="caution">
    <text evidence="2">The sequence shown here is derived from an EMBL/GenBank/DDBJ whole genome shotgun (WGS) entry which is preliminary data.</text>
</comment>
<accession>A0AA88A8R6</accession>
<dbReference type="EMBL" id="BTGU01000027">
    <property type="protein sequence ID" value="GMN47989.1"/>
    <property type="molecule type" value="Genomic_DNA"/>
</dbReference>
<feature type="compositionally biased region" description="Basic and acidic residues" evidence="1">
    <location>
        <begin position="67"/>
        <end position="87"/>
    </location>
</feature>
<name>A0AA88A8R6_FICCA</name>
<evidence type="ECO:0000256" key="1">
    <source>
        <dbReference type="SAM" id="MobiDB-lite"/>
    </source>
</evidence>
<protein>
    <submittedName>
        <fullName evidence="2">Uncharacterized protein</fullName>
    </submittedName>
</protein>
<gene>
    <name evidence="2" type="ORF">TIFTF001_017170</name>
</gene>
<reference evidence="2" key="1">
    <citation type="submission" date="2023-07" db="EMBL/GenBank/DDBJ databases">
        <title>draft genome sequence of fig (Ficus carica).</title>
        <authorList>
            <person name="Takahashi T."/>
            <person name="Nishimura K."/>
        </authorList>
    </citation>
    <scope>NUCLEOTIDE SEQUENCE</scope>
</reference>
<dbReference type="Proteomes" id="UP001187192">
    <property type="component" value="Unassembled WGS sequence"/>
</dbReference>
<dbReference type="AlphaFoldDB" id="A0AA88A8R6"/>
<feature type="compositionally biased region" description="Basic and acidic residues" evidence="1">
    <location>
        <begin position="114"/>
        <end position="131"/>
    </location>
</feature>
<feature type="region of interest" description="Disordered" evidence="1">
    <location>
        <begin position="67"/>
        <end position="147"/>
    </location>
</feature>
<organism evidence="2 3">
    <name type="scientific">Ficus carica</name>
    <name type="common">Common fig</name>
    <dbReference type="NCBI Taxonomy" id="3494"/>
    <lineage>
        <taxon>Eukaryota</taxon>
        <taxon>Viridiplantae</taxon>
        <taxon>Streptophyta</taxon>
        <taxon>Embryophyta</taxon>
        <taxon>Tracheophyta</taxon>
        <taxon>Spermatophyta</taxon>
        <taxon>Magnoliopsida</taxon>
        <taxon>eudicotyledons</taxon>
        <taxon>Gunneridae</taxon>
        <taxon>Pentapetalae</taxon>
        <taxon>rosids</taxon>
        <taxon>fabids</taxon>
        <taxon>Rosales</taxon>
        <taxon>Moraceae</taxon>
        <taxon>Ficeae</taxon>
        <taxon>Ficus</taxon>
    </lineage>
</organism>
<evidence type="ECO:0000313" key="2">
    <source>
        <dbReference type="EMBL" id="GMN47989.1"/>
    </source>
</evidence>
<proteinExistence type="predicted"/>
<keyword evidence="3" id="KW-1185">Reference proteome</keyword>
<sequence length="147" mass="16952">MCLSFSSNESSVHARRQLGGDDIGFAKSPSIAHVRIMLGGVGRGQRCAKTVEVVTTVCVLEIEFRQEDHQSRRNALGDKRRSRRDAFKQQNVKYMLYHHRYPEPELPPPQQTHHRSEQNPERVQPPDEKSVTKRLQAVWKPSSKHQM</sequence>
<evidence type="ECO:0000313" key="3">
    <source>
        <dbReference type="Proteomes" id="UP001187192"/>
    </source>
</evidence>